<dbReference type="InterPro" id="IPR017850">
    <property type="entry name" value="Alkaline_phosphatase_core_sf"/>
</dbReference>
<dbReference type="Pfam" id="PF00884">
    <property type="entry name" value="Sulfatase"/>
    <property type="match status" value="1"/>
</dbReference>
<dbReference type="SUPFAM" id="SSF53649">
    <property type="entry name" value="Alkaline phosphatase-like"/>
    <property type="match status" value="1"/>
</dbReference>
<dbReference type="InterPro" id="IPR000917">
    <property type="entry name" value="Sulfatase_N"/>
</dbReference>
<dbReference type="GO" id="GO:0016740">
    <property type="term" value="F:transferase activity"/>
    <property type="evidence" value="ECO:0007669"/>
    <property type="project" value="UniProtKB-KW"/>
</dbReference>
<evidence type="ECO:0000256" key="2">
    <source>
        <dbReference type="ARBA" id="ARBA00022723"/>
    </source>
</evidence>
<comment type="similarity">
    <text evidence="1">Belongs to the sulfatase family.</text>
</comment>
<evidence type="ECO:0000313" key="7">
    <source>
        <dbReference type="Proteomes" id="UP000435036"/>
    </source>
</evidence>
<organism evidence="6 7">
    <name type="scientific">Sphingobacterium humi</name>
    <dbReference type="NCBI Taxonomy" id="1796905"/>
    <lineage>
        <taxon>Bacteria</taxon>
        <taxon>Pseudomonadati</taxon>
        <taxon>Bacteroidota</taxon>
        <taxon>Sphingobacteriia</taxon>
        <taxon>Sphingobacteriales</taxon>
        <taxon>Sphingobacteriaceae</taxon>
        <taxon>Sphingobacterium</taxon>
    </lineage>
</organism>
<dbReference type="PANTHER" id="PTHR42693:SF53">
    <property type="entry name" value="ENDO-4-O-SULFATASE"/>
    <property type="match status" value="1"/>
</dbReference>
<keyword evidence="7" id="KW-1185">Reference proteome</keyword>
<dbReference type="InterPro" id="IPR050738">
    <property type="entry name" value="Sulfatase"/>
</dbReference>
<feature type="domain" description="Sulfatase N-terminal" evidence="5">
    <location>
        <begin position="24"/>
        <end position="380"/>
    </location>
</feature>
<dbReference type="PROSITE" id="PS00523">
    <property type="entry name" value="SULFATASE_1"/>
    <property type="match status" value="1"/>
</dbReference>
<dbReference type="InterPro" id="IPR024607">
    <property type="entry name" value="Sulfatase_CS"/>
</dbReference>
<dbReference type="RefSeq" id="WP_160370668.1">
    <property type="nucleotide sequence ID" value="NZ_WSQA01000018.1"/>
</dbReference>
<dbReference type="CDD" id="cd16145">
    <property type="entry name" value="ARS_like"/>
    <property type="match status" value="1"/>
</dbReference>
<evidence type="ECO:0000256" key="3">
    <source>
        <dbReference type="ARBA" id="ARBA00022801"/>
    </source>
</evidence>
<dbReference type="Gene3D" id="3.30.1120.10">
    <property type="match status" value="1"/>
</dbReference>
<accession>A0A6N8L4J7</accession>
<name>A0A6N8L4J7_9SPHI</name>
<keyword evidence="3 6" id="KW-0378">Hydrolase</keyword>
<dbReference type="Proteomes" id="UP000435036">
    <property type="component" value="Unassembled WGS sequence"/>
</dbReference>
<proteinExistence type="inferred from homology"/>
<dbReference type="Gene3D" id="3.40.720.10">
    <property type="entry name" value="Alkaline Phosphatase, subunit A"/>
    <property type="match status" value="1"/>
</dbReference>
<gene>
    <name evidence="6" type="ORF">GQF63_18150</name>
</gene>
<evidence type="ECO:0000256" key="4">
    <source>
        <dbReference type="ARBA" id="ARBA00022837"/>
    </source>
</evidence>
<evidence type="ECO:0000259" key="5">
    <source>
        <dbReference type="Pfam" id="PF00884"/>
    </source>
</evidence>
<evidence type="ECO:0000256" key="1">
    <source>
        <dbReference type="ARBA" id="ARBA00008779"/>
    </source>
</evidence>
<reference evidence="6 7" key="1">
    <citation type="submission" date="2019-12" db="EMBL/GenBank/DDBJ databases">
        <authorList>
            <person name="Dong K."/>
        </authorList>
    </citation>
    <scope>NUCLEOTIDE SEQUENCE [LARGE SCALE GENOMIC DNA]</scope>
    <source>
        <strain evidence="6 7">JCM 31225</strain>
    </source>
</reference>
<dbReference type="OrthoDB" id="9764377at2"/>
<dbReference type="PANTHER" id="PTHR42693">
    <property type="entry name" value="ARYLSULFATASE FAMILY MEMBER"/>
    <property type="match status" value="1"/>
</dbReference>
<dbReference type="GO" id="GO:0004065">
    <property type="term" value="F:arylsulfatase activity"/>
    <property type="evidence" value="ECO:0007669"/>
    <property type="project" value="TreeGrafter"/>
</dbReference>
<protein>
    <submittedName>
        <fullName evidence="6">Sulfatase-like hydrolase/transferase</fullName>
    </submittedName>
</protein>
<sequence length="492" mass="55583">MQKIAILMAVFGLLGGMLKAQEKPNIIYIYADDLGYGELGPYGQKIIKTPHLDKMAKEGMKFTQHYTSTPVCAPARAMLLTGKHGGQSYIRGNYEMGGFKDEEEGGQMPLPEGTYTLAHMLKNVGYTTGITGKWGLGMHFTSGNPNKHGFDYAYGYLDQKQAHNYYPTHLWENGKWDSLDNKAMNVHVRLQEHEATDAAFNQFKGKENAIDKMTEKALAFIKDNKEGPFFLYVPYTLPHVGLQAPDRWIDHYRAVFKDEKPYLGTQGYNPQKYPLATYAAMISFLDEQVGLLMQELKQLGLDKNTIVMFSSDNGPIFNGGVRADVFESTAGYRGLKMDVFEGGIRVPFIARWPQHIPAGQTTELPSVQYDLMATLAELTGGKINQTDGTSFLPTLLGKPGEQHAREFMYFEYPEKGGQIAIRVQDWKGVKIGVKQNKEVPWQLFDLKNDPKESRDVAKQHPEIIQKLDAILAREHQNAHIKEWEFINNKMPE</sequence>
<dbReference type="AlphaFoldDB" id="A0A6N8L4J7"/>
<comment type="caution">
    <text evidence="6">The sequence shown here is derived from an EMBL/GenBank/DDBJ whole genome shotgun (WGS) entry which is preliminary data.</text>
</comment>
<keyword evidence="2" id="KW-0479">Metal-binding</keyword>
<dbReference type="GO" id="GO:0046872">
    <property type="term" value="F:metal ion binding"/>
    <property type="evidence" value="ECO:0007669"/>
    <property type="project" value="UniProtKB-KW"/>
</dbReference>
<evidence type="ECO:0000313" key="6">
    <source>
        <dbReference type="EMBL" id="MVZ63949.1"/>
    </source>
</evidence>
<keyword evidence="6" id="KW-0808">Transferase</keyword>
<keyword evidence="4" id="KW-0106">Calcium</keyword>
<dbReference type="EMBL" id="WSQA01000018">
    <property type="protein sequence ID" value="MVZ63949.1"/>
    <property type="molecule type" value="Genomic_DNA"/>
</dbReference>